<evidence type="ECO:0000313" key="12">
    <source>
        <dbReference type="Proteomes" id="UP001055712"/>
    </source>
</evidence>
<evidence type="ECO:0000313" key="11">
    <source>
        <dbReference type="EMBL" id="KAI3438790.1"/>
    </source>
</evidence>
<proteinExistence type="inferred from homology"/>
<keyword evidence="4" id="KW-0067">ATP-binding</keyword>
<evidence type="ECO:0000256" key="5">
    <source>
        <dbReference type="ARBA" id="ARBA00022862"/>
    </source>
</evidence>
<dbReference type="Gene3D" id="3.90.1530.10">
    <property type="entry name" value="Conserved hypothetical protein from pyrococcus furiosus pfu- 392566-001, ParB domain"/>
    <property type="match status" value="1"/>
</dbReference>
<keyword evidence="3" id="KW-0547">Nucleotide-binding</keyword>
<dbReference type="InterPro" id="IPR003115">
    <property type="entry name" value="ParB_N"/>
</dbReference>
<dbReference type="PANTHER" id="PTHR21348">
    <property type="match status" value="1"/>
</dbReference>
<evidence type="ECO:0000256" key="3">
    <source>
        <dbReference type="ARBA" id="ARBA00022741"/>
    </source>
</evidence>
<dbReference type="EC" id="1.8.98.2" evidence="2"/>
<keyword evidence="12" id="KW-1185">Reference proteome</keyword>
<comment type="catalytic activity">
    <reaction evidence="8">
        <text>S-hydroxy-S-oxy-L-cysteinyl-[peroxiredoxin] + [protein]-dithiol + ATP = S-hydroxy-L-cysteinyl-[peroxiredoxin] + [protein]-disulfide + ADP + phosphate</text>
        <dbReference type="Rhea" id="RHEA:17545"/>
        <dbReference type="Rhea" id="RHEA-COMP:10593"/>
        <dbReference type="Rhea" id="RHEA-COMP:10594"/>
        <dbReference type="Rhea" id="RHEA-COMP:13681"/>
        <dbReference type="Rhea" id="RHEA-COMP:17976"/>
        <dbReference type="ChEBI" id="CHEBI:29950"/>
        <dbReference type="ChEBI" id="CHEBI:30616"/>
        <dbReference type="ChEBI" id="CHEBI:43474"/>
        <dbReference type="ChEBI" id="CHEBI:50058"/>
        <dbReference type="ChEBI" id="CHEBI:61973"/>
        <dbReference type="ChEBI" id="CHEBI:61974"/>
        <dbReference type="ChEBI" id="CHEBI:456216"/>
        <dbReference type="EC" id="1.8.98.2"/>
    </reaction>
</comment>
<evidence type="ECO:0000256" key="2">
    <source>
        <dbReference type="ARBA" id="ARBA00013055"/>
    </source>
</evidence>
<dbReference type="InterPro" id="IPR036086">
    <property type="entry name" value="ParB/Sulfiredoxin_sf"/>
</dbReference>
<dbReference type="GO" id="GO:0005524">
    <property type="term" value="F:ATP binding"/>
    <property type="evidence" value="ECO:0007669"/>
    <property type="project" value="UniProtKB-KW"/>
</dbReference>
<reference evidence="11" key="2">
    <citation type="submission" date="2020-11" db="EMBL/GenBank/DDBJ databases">
        <authorList>
            <person name="Cecchin M."/>
            <person name="Marcolungo L."/>
            <person name="Rossato M."/>
            <person name="Girolomoni L."/>
            <person name="Cosentino E."/>
            <person name="Cuine S."/>
            <person name="Li-Beisson Y."/>
            <person name="Delledonne M."/>
            <person name="Ballottari M."/>
        </authorList>
    </citation>
    <scope>NUCLEOTIDE SEQUENCE</scope>
    <source>
        <strain evidence="11">211/11P</strain>
        <tissue evidence="11">Whole cell</tissue>
    </source>
</reference>
<dbReference type="GO" id="GO:0005737">
    <property type="term" value="C:cytoplasm"/>
    <property type="evidence" value="ECO:0007669"/>
    <property type="project" value="TreeGrafter"/>
</dbReference>
<protein>
    <recommendedName>
        <fullName evidence="2">sulfiredoxin</fullName>
        <ecNumber evidence="2">1.8.98.2</ecNumber>
    </recommendedName>
</protein>
<feature type="domain" description="ParB-like N-terminal" evidence="10">
    <location>
        <begin position="341"/>
        <end position="423"/>
    </location>
</feature>
<keyword evidence="7" id="KW-1015">Disulfide bond</keyword>
<comment type="caution">
    <text evidence="11">The sequence shown here is derived from an EMBL/GenBank/DDBJ whole genome shotgun (WGS) entry which is preliminary data.</text>
</comment>
<evidence type="ECO:0000259" key="10">
    <source>
        <dbReference type="SMART" id="SM00470"/>
    </source>
</evidence>
<feature type="compositionally biased region" description="Low complexity" evidence="9">
    <location>
        <begin position="25"/>
        <end position="35"/>
    </location>
</feature>
<dbReference type="Pfam" id="PF02195">
    <property type="entry name" value="ParB_N"/>
    <property type="match status" value="1"/>
</dbReference>
<keyword evidence="6" id="KW-0560">Oxidoreductase</keyword>
<keyword evidence="5" id="KW-0049">Antioxidant</keyword>
<evidence type="ECO:0000256" key="9">
    <source>
        <dbReference type="SAM" id="MobiDB-lite"/>
    </source>
</evidence>
<accession>A0A9D4Z2E4</accession>
<feature type="region of interest" description="Disordered" evidence="9">
    <location>
        <begin position="21"/>
        <end position="92"/>
    </location>
</feature>
<evidence type="ECO:0000256" key="1">
    <source>
        <dbReference type="ARBA" id="ARBA00009609"/>
    </source>
</evidence>
<dbReference type="PANTHER" id="PTHR21348:SF2">
    <property type="entry name" value="SULFIREDOXIN-1"/>
    <property type="match status" value="1"/>
</dbReference>
<dbReference type="SUPFAM" id="SSF110849">
    <property type="entry name" value="ParB/Sulfiredoxin"/>
    <property type="match status" value="1"/>
</dbReference>
<evidence type="ECO:0000256" key="4">
    <source>
        <dbReference type="ARBA" id="ARBA00022840"/>
    </source>
</evidence>
<evidence type="ECO:0000256" key="6">
    <source>
        <dbReference type="ARBA" id="ARBA00023002"/>
    </source>
</evidence>
<dbReference type="CDD" id="cd16395">
    <property type="entry name" value="Srx"/>
    <property type="match status" value="1"/>
</dbReference>
<sequence length="425" mass="44725">MTSAAYQRGRESDELAALSRRLREQANQQQNAATNVTPSAARAPTVQAAPIDSPTVVAAPPLPLPSKQGKEKKAKRKHAAAPGAAAAPEVAPAGGPLASMLDDLRATGAALRQAAMQEPFSAEPCTAQLAALTACVSQLCDAVAAAGGKPAQSPALALLQMQLTSIGGVPALPPPPQLLIGLSLQAEAAALATEQLQAAGTDQQQLLTLGQQQERFSRRYMSAFADCYSDEVEALQTAEPPIPAGVLLHWARKALKRELSNPQLQGLMTAKQQRTGVTVLAASSNGNGNGSGTAEPMALDAAVTTGDAGPSGAGVDVEAVAAKHGWDLQARNDWQGDRQVRWLPLASIRRPLARSRSNDPEKVAALMQSIQDIGLQEPIDVLEVDGKFWGFSGCHRFEAHQRLGKEQILCRVRKATPAVLKFHMM</sequence>
<evidence type="ECO:0000256" key="7">
    <source>
        <dbReference type="ARBA" id="ARBA00023157"/>
    </source>
</evidence>
<dbReference type="InterPro" id="IPR016692">
    <property type="entry name" value="Sulfiredoxin"/>
</dbReference>
<dbReference type="SMART" id="SM00470">
    <property type="entry name" value="ParB"/>
    <property type="match status" value="1"/>
</dbReference>
<gene>
    <name evidence="11" type="ORF">D9Q98_001207</name>
</gene>
<dbReference type="EMBL" id="SIDB01000001">
    <property type="protein sequence ID" value="KAI3438790.1"/>
    <property type="molecule type" value="Genomic_DNA"/>
</dbReference>
<organism evidence="11 12">
    <name type="scientific">Chlorella vulgaris</name>
    <name type="common">Green alga</name>
    <dbReference type="NCBI Taxonomy" id="3077"/>
    <lineage>
        <taxon>Eukaryota</taxon>
        <taxon>Viridiplantae</taxon>
        <taxon>Chlorophyta</taxon>
        <taxon>core chlorophytes</taxon>
        <taxon>Trebouxiophyceae</taxon>
        <taxon>Chlorellales</taxon>
        <taxon>Chlorellaceae</taxon>
        <taxon>Chlorella clade</taxon>
        <taxon>Chlorella</taxon>
    </lineage>
</organism>
<dbReference type="GO" id="GO:0032542">
    <property type="term" value="F:sulfiredoxin activity"/>
    <property type="evidence" value="ECO:0007669"/>
    <property type="project" value="UniProtKB-EC"/>
</dbReference>
<dbReference type="AlphaFoldDB" id="A0A9D4Z2E4"/>
<feature type="compositionally biased region" description="Basic residues" evidence="9">
    <location>
        <begin position="70"/>
        <end position="79"/>
    </location>
</feature>
<reference evidence="11" key="1">
    <citation type="journal article" date="2019" name="Plant J.">
        <title>Chlorella vulgaris genome assembly and annotation reveals the molecular basis for metabolic acclimation to high light conditions.</title>
        <authorList>
            <person name="Cecchin M."/>
            <person name="Marcolungo L."/>
            <person name="Rossato M."/>
            <person name="Girolomoni L."/>
            <person name="Cosentino E."/>
            <person name="Cuine S."/>
            <person name="Li-Beisson Y."/>
            <person name="Delledonne M."/>
            <person name="Ballottari M."/>
        </authorList>
    </citation>
    <scope>NUCLEOTIDE SEQUENCE</scope>
    <source>
        <strain evidence="11">211/11P</strain>
    </source>
</reference>
<dbReference type="Proteomes" id="UP001055712">
    <property type="component" value="Unassembled WGS sequence"/>
</dbReference>
<dbReference type="GO" id="GO:0034599">
    <property type="term" value="P:cellular response to oxidative stress"/>
    <property type="evidence" value="ECO:0007669"/>
    <property type="project" value="TreeGrafter"/>
</dbReference>
<name>A0A9D4Z2E4_CHLVU</name>
<feature type="compositionally biased region" description="Low complexity" evidence="9">
    <location>
        <begin position="80"/>
        <end position="92"/>
    </location>
</feature>
<comment type="similarity">
    <text evidence="1">Belongs to the sulfiredoxin family.</text>
</comment>
<evidence type="ECO:0000256" key="8">
    <source>
        <dbReference type="ARBA" id="ARBA00047514"/>
    </source>
</evidence>
<dbReference type="OrthoDB" id="10023328at2759"/>